<dbReference type="InterPro" id="IPR000605">
    <property type="entry name" value="Helicase_SF3_ssDNA/RNA_vir"/>
</dbReference>
<dbReference type="Proteomes" id="UP000789405">
    <property type="component" value="Unassembled WGS sequence"/>
</dbReference>
<feature type="domain" description="Helicase superfamily 3 single-stranded DNA/RNA virus" evidence="2">
    <location>
        <begin position="311"/>
        <end position="395"/>
    </location>
</feature>
<comment type="caution">
    <text evidence="3">The sequence shown here is derived from an EMBL/GenBank/DDBJ whole genome shotgun (WGS) entry which is preliminary data.</text>
</comment>
<dbReference type="AlphaFoldDB" id="A0A9N9DIL9"/>
<protein>
    <submittedName>
        <fullName evidence="3">612_t:CDS:1</fullName>
    </submittedName>
</protein>
<dbReference type="Pfam" id="PF00910">
    <property type="entry name" value="RNA_helicase"/>
    <property type="match status" value="1"/>
</dbReference>
<dbReference type="OrthoDB" id="2418385at2759"/>
<feature type="compositionally biased region" description="Basic and acidic residues" evidence="1">
    <location>
        <begin position="581"/>
        <end position="601"/>
    </location>
</feature>
<dbReference type="Gene3D" id="3.40.50.300">
    <property type="entry name" value="P-loop containing nucleotide triphosphate hydrolases"/>
    <property type="match status" value="1"/>
</dbReference>
<name>A0A9N9DIL9_9GLOM</name>
<dbReference type="InterPro" id="IPR027417">
    <property type="entry name" value="P-loop_NTPase"/>
</dbReference>
<dbReference type="GO" id="GO:0003724">
    <property type="term" value="F:RNA helicase activity"/>
    <property type="evidence" value="ECO:0007669"/>
    <property type="project" value="InterPro"/>
</dbReference>
<dbReference type="SUPFAM" id="SSF52540">
    <property type="entry name" value="P-loop containing nucleoside triphosphate hydrolases"/>
    <property type="match status" value="1"/>
</dbReference>
<gene>
    <name evidence="3" type="ORF">DERYTH_LOCUS9438</name>
</gene>
<keyword evidence="4" id="KW-1185">Reference proteome</keyword>
<sequence length="607" mass="71678">MTKSFEFRQILAASYHCKRCKEDFKCTKKISAKQRKELMDADKICNLCEKQHIRCGDNKCVNCCKKFNICNNPRKCDHCIELEVECEYTFPRTQEEFEKYSSSLKYIAHQFESLEGVVYNQAHLMFDKKMTMSSVKKLFDDDEIYFPPKERARDDSLSNREYSKKRHNRCKLHHNPYDKKTFCKCSLSDPNDCSGCKHCTKECYQHKHLARWRDTSDIVGPFEFGEWRYLKGSNENQECEEINEMKLLDMKRTERIINEDIPIKQIVENPGELLPRGWIKSLQAKEYLEKKQLEYKDKIIPEKKFYPKNFFFYGDSGPGKSSLMRYLANALSKGRPICTKARDSEYIDEYKNQVCIMKDELTHDSFNFEDLMNCCEKDKVEIKQRNKKPINIVSKFNLFTAQDSLIEIFCSKCKNKGKCDAIFRRFTKTHAYTHGYIIKLEGRYVDGCVKFTIESDDVNQPGGIICDVDYNENSFWVYNKYWTGDLPDNLIYPENSEKINKKLREKLLKTMARKPSQKNGTETSIPNKSLEKNLIATEENNFNKNVPEEGCFMEENNSNIINEEQRQIQTNQEEMNLNKKRSLEENKELEVNKESDLDRHVDKKNKK</sequence>
<feature type="region of interest" description="Disordered" evidence="1">
    <location>
        <begin position="510"/>
        <end position="530"/>
    </location>
</feature>
<evidence type="ECO:0000256" key="1">
    <source>
        <dbReference type="SAM" id="MobiDB-lite"/>
    </source>
</evidence>
<evidence type="ECO:0000313" key="4">
    <source>
        <dbReference type="Proteomes" id="UP000789405"/>
    </source>
</evidence>
<proteinExistence type="predicted"/>
<evidence type="ECO:0000313" key="3">
    <source>
        <dbReference type="EMBL" id="CAG8636751.1"/>
    </source>
</evidence>
<feature type="compositionally biased region" description="Polar residues" evidence="1">
    <location>
        <begin position="517"/>
        <end position="527"/>
    </location>
</feature>
<accession>A0A9N9DIL9</accession>
<feature type="region of interest" description="Disordered" evidence="1">
    <location>
        <begin position="569"/>
        <end position="607"/>
    </location>
</feature>
<dbReference type="GO" id="GO:0003723">
    <property type="term" value="F:RNA binding"/>
    <property type="evidence" value="ECO:0007669"/>
    <property type="project" value="InterPro"/>
</dbReference>
<evidence type="ECO:0000259" key="2">
    <source>
        <dbReference type="Pfam" id="PF00910"/>
    </source>
</evidence>
<organism evidence="3 4">
    <name type="scientific">Dentiscutata erythropus</name>
    <dbReference type="NCBI Taxonomy" id="1348616"/>
    <lineage>
        <taxon>Eukaryota</taxon>
        <taxon>Fungi</taxon>
        <taxon>Fungi incertae sedis</taxon>
        <taxon>Mucoromycota</taxon>
        <taxon>Glomeromycotina</taxon>
        <taxon>Glomeromycetes</taxon>
        <taxon>Diversisporales</taxon>
        <taxon>Gigasporaceae</taxon>
        <taxon>Dentiscutata</taxon>
    </lineage>
</organism>
<reference evidence="3" key="1">
    <citation type="submission" date="2021-06" db="EMBL/GenBank/DDBJ databases">
        <authorList>
            <person name="Kallberg Y."/>
            <person name="Tangrot J."/>
            <person name="Rosling A."/>
        </authorList>
    </citation>
    <scope>NUCLEOTIDE SEQUENCE</scope>
    <source>
        <strain evidence="3">MA453B</strain>
    </source>
</reference>
<dbReference type="EMBL" id="CAJVPY010005157">
    <property type="protein sequence ID" value="CAG8636751.1"/>
    <property type="molecule type" value="Genomic_DNA"/>
</dbReference>